<evidence type="ECO:0000256" key="1">
    <source>
        <dbReference type="ARBA" id="ARBA00008987"/>
    </source>
</evidence>
<feature type="site" description="Deprotonates C-terminal active site Cys" evidence="8">
    <location>
        <position position="25"/>
    </location>
</feature>
<dbReference type="InterPro" id="IPR036249">
    <property type="entry name" value="Thioredoxin-like_sf"/>
</dbReference>
<name>A0A0C1C6P3_9BACT</name>
<feature type="domain" description="Thioredoxin" evidence="10">
    <location>
        <begin position="1"/>
        <end position="106"/>
    </location>
</feature>
<dbReference type="GO" id="GO:0005737">
    <property type="term" value="C:cytoplasm"/>
    <property type="evidence" value="ECO:0007669"/>
    <property type="project" value="TreeGrafter"/>
</dbReference>
<dbReference type="Gene3D" id="3.40.30.10">
    <property type="entry name" value="Glutaredoxin"/>
    <property type="match status" value="1"/>
</dbReference>
<dbReference type="PIRSF" id="PIRSF000077">
    <property type="entry name" value="Thioredoxin"/>
    <property type="match status" value="1"/>
</dbReference>
<comment type="caution">
    <text evidence="11">The sequence shown here is derived from an EMBL/GenBank/DDBJ whole genome shotgun (WGS) entry which is preliminary data.</text>
</comment>
<proteinExistence type="inferred from homology"/>
<dbReference type="NCBIfam" id="TIGR01068">
    <property type="entry name" value="thioredoxin"/>
    <property type="match status" value="1"/>
</dbReference>
<dbReference type="OMA" id="MSEFHKR"/>
<evidence type="ECO:0000256" key="3">
    <source>
        <dbReference type="ARBA" id="ARBA00022982"/>
    </source>
</evidence>
<dbReference type="InterPro" id="IPR005746">
    <property type="entry name" value="Thioredoxin"/>
</dbReference>
<dbReference type="PROSITE" id="PS00194">
    <property type="entry name" value="THIOREDOXIN_1"/>
    <property type="match status" value="1"/>
</dbReference>
<evidence type="ECO:0000259" key="10">
    <source>
        <dbReference type="PROSITE" id="PS51352"/>
    </source>
</evidence>
<gene>
    <name evidence="11" type="primary">trxA_3</name>
    <name evidence="11" type="ORF">DB43_HI00100</name>
</gene>
<sequence>MAEQLKYLDDKNFQETISKGVTLVDFYADWCGPCRMIAPVIEQLATEMDGKATIAKLDIENAQETTADLGVTSIPTIILFKDGAEVRRVVGLKDIDALRQLITAAL</sequence>
<reference evidence="11 12" key="1">
    <citation type="journal article" date="2014" name="Mol. Biol. Evol.">
        <title>Massive expansion of Ubiquitination-related gene families within the Chlamydiae.</title>
        <authorList>
            <person name="Domman D."/>
            <person name="Collingro A."/>
            <person name="Lagkouvardos I."/>
            <person name="Gehre L."/>
            <person name="Weinmaier T."/>
            <person name="Rattei T."/>
            <person name="Subtil A."/>
            <person name="Horn M."/>
        </authorList>
    </citation>
    <scope>NUCLEOTIDE SEQUENCE [LARGE SCALE GENOMIC DNA]</scope>
    <source>
        <strain evidence="11 12">OEW1</strain>
    </source>
</reference>
<dbReference type="AlphaFoldDB" id="A0A0C1C6P3"/>
<evidence type="ECO:0000256" key="9">
    <source>
        <dbReference type="PIRSR" id="PIRSR000077-4"/>
    </source>
</evidence>
<evidence type="ECO:0000256" key="6">
    <source>
        <dbReference type="NCBIfam" id="TIGR01068"/>
    </source>
</evidence>
<feature type="site" description="Contributes to redox potential value" evidence="8">
    <location>
        <position position="33"/>
    </location>
</feature>
<dbReference type="GO" id="GO:0015035">
    <property type="term" value="F:protein-disulfide reductase activity"/>
    <property type="evidence" value="ECO:0007669"/>
    <property type="project" value="UniProtKB-UniRule"/>
</dbReference>
<organism evidence="11 12">
    <name type="scientific">Parachlamydia acanthamoebae</name>
    <dbReference type="NCBI Taxonomy" id="83552"/>
    <lineage>
        <taxon>Bacteria</taxon>
        <taxon>Pseudomonadati</taxon>
        <taxon>Chlamydiota</taxon>
        <taxon>Chlamydiia</taxon>
        <taxon>Parachlamydiales</taxon>
        <taxon>Parachlamydiaceae</taxon>
        <taxon>Parachlamydia</taxon>
    </lineage>
</organism>
<keyword evidence="4 9" id="KW-1015">Disulfide bond</keyword>
<dbReference type="InterPro" id="IPR013766">
    <property type="entry name" value="Thioredoxin_domain"/>
</dbReference>
<dbReference type="SUPFAM" id="SSF52833">
    <property type="entry name" value="Thioredoxin-like"/>
    <property type="match status" value="1"/>
</dbReference>
<dbReference type="PANTHER" id="PTHR45663">
    <property type="entry name" value="GEO12009P1"/>
    <property type="match status" value="1"/>
</dbReference>
<dbReference type="FunFam" id="3.40.30.10:FF:000001">
    <property type="entry name" value="Thioredoxin"/>
    <property type="match status" value="1"/>
</dbReference>
<evidence type="ECO:0000256" key="7">
    <source>
        <dbReference type="PIRNR" id="PIRNR000077"/>
    </source>
</evidence>
<evidence type="ECO:0000256" key="8">
    <source>
        <dbReference type="PIRSR" id="PIRSR000077-1"/>
    </source>
</evidence>
<accession>A0A0C1C6P3</accession>
<comment type="similarity">
    <text evidence="1 7">Belongs to the thioredoxin family.</text>
</comment>
<dbReference type="Proteomes" id="UP000031307">
    <property type="component" value="Unassembled WGS sequence"/>
</dbReference>
<dbReference type="Pfam" id="PF00085">
    <property type="entry name" value="Thioredoxin"/>
    <property type="match status" value="1"/>
</dbReference>
<dbReference type="CDD" id="cd02947">
    <property type="entry name" value="TRX_family"/>
    <property type="match status" value="1"/>
</dbReference>
<evidence type="ECO:0000256" key="2">
    <source>
        <dbReference type="ARBA" id="ARBA00022448"/>
    </source>
</evidence>
<feature type="active site" description="Nucleophile" evidence="8">
    <location>
        <position position="31"/>
    </location>
</feature>
<keyword evidence="5 9" id="KW-0676">Redox-active center</keyword>
<evidence type="ECO:0000256" key="5">
    <source>
        <dbReference type="ARBA" id="ARBA00023284"/>
    </source>
</evidence>
<evidence type="ECO:0000256" key="4">
    <source>
        <dbReference type="ARBA" id="ARBA00023157"/>
    </source>
</evidence>
<dbReference type="PATRIC" id="fig|83552.4.peg.2035"/>
<dbReference type="PANTHER" id="PTHR45663:SF11">
    <property type="entry name" value="GEO12009P1"/>
    <property type="match status" value="1"/>
</dbReference>
<protein>
    <recommendedName>
        <fullName evidence="6 7">Thioredoxin</fullName>
    </recommendedName>
</protein>
<keyword evidence="2" id="KW-0813">Transport</keyword>
<evidence type="ECO:0000313" key="12">
    <source>
        <dbReference type="Proteomes" id="UP000031307"/>
    </source>
</evidence>
<keyword evidence="3" id="KW-0249">Electron transport</keyword>
<dbReference type="EMBL" id="JSAM01000104">
    <property type="protein sequence ID" value="KIA76825.1"/>
    <property type="molecule type" value="Genomic_DNA"/>
</dbReference>
<evidence type="ECO:0000313" key="11">
    <source>
        <dbReference type="EMBL" id="KIA76825.1"/>
    </source>
</evidence>
<dbReference type="PROSITE" id="PS51352">
    <property type="entry name" value="THIOREDOXIN_2"/>
    <property type="match status" value="1"/>
</dbReference>
<dbReference type="PRINTS" id="PR00421">
    <property type="entry name" value="THIOREDOXIN"/>
</dbReference>
<feature type="site" description="Contributes to redox potential value" evidence="8">
    <location>
        <position position="32"/>
    </location>
</feature>
<feature type="active site" description="Nucleophile" evidence="8">
    <location>
        <position position="34"/>
    </location>
</feature>
<feature type="disulfide bond" description="Redox-active" evidence="9">
    <location>
        <begin position="31"/>
        <end position="34"/>
    </location>
</feature>
<dbReference type="RefSeq" id="WP_006342546.1">
    <property type="nucleotide sequence ID" value="NZ_BAWW01000033.1"/>
</dbReference>
<dbReference type="InterPro" id="IPR017937">
    <property type="entry name" value="Thioredoxin_CS"/>
</dbReference>